<feature type="compositionally biased region" description="Basic and acidic residues" evidence="11">
    <location>
        <begin position="272"/>
        <end position="281"/>
    </location>
</feature>
<feature type="region of interest" description="Disordered" evidence="11">
    <location>
        <begin position="210"/>
        <end position="300"/>
    </location>
</feature>
<keyword evidence="9 12" id="KW-0472">Membrane</keyword>
<keyword evidence="5 12" id="KW-0812">Transmembrane</keyword>
<accession>A0AAE0BVE7</accession>
<evidence type="ECO:0000256" key="5">
    <source>
        <dbReference type="ARBA" id="ARBA00022692"/>
    </source>
</evidence>
<dbReference type="InterPro" id="IPR050943">
    <property type="entry name" value="Glycosyltr_29_Sialyltrsf"/>
</dbReference>
<keyword evidence="10" id="KW-0325">Glycoprotein</keyword>
<evidence type="ECO:0000256" key="6">
    <source>
        <dbReference type="ARBA" id="ARBA00022968"/>
    </source>
</evidence>
<feature type="compositionally biased region" description="Basic and acidic residues" evidence="11">
    <location>
        <begin position="248"/>
        <end position="261"/>
    </location>
</feature>
<keyword evidence="6" id="KW-0735">Signal-anchor</keyword>
<dbReference type="GO" id="GO:0008373">
    <property type="term" value="F:sialyltransferase activity"/>
    <property type="evidence" value="ECO:0007669"/>
    <property type="project" value="InterPro"/>
</dbReference>
<evidence type="ECO:0000313" key="13">
    <source>
        <dbReference type="EMBL" id="KAK3243491.1"/>
    </source>
</evidence>
<feature type="compositionally biased region" description="Low complexity" evidence="11">
    <location>
        <begin position="210"/>
        <end position="245"/>
    </location>
</feature>
<keyword evidence="3" id="KW-0328">Glycosyltransferase</keyword>
<protein>
    <submittedName>
        <fullName evidence="13">Uncharacterized protein</fullName>
    </submittedName>
</protein>
<evidence type="ECO:0000256" key="9">
    <source>
        <dbReference type="ARBA" id="ARBA00023136"/>
    </source>
</evidence>
<reference evidence="13 14" key="1">
    <citation type="journal article" date="2015" name="Genome Biol. Evol.">
        <title>Comparative Genomics of a Bacterivorous Green Alga Reveals Evolutionary Causalities and Consequences of Phago-Mixotrophic Mode of Nutrition.</title>
        <authorList>
            <person name="Burns J.A."/>
            <person name="Paasch A."/>
            <person name="Narechania A."/>
            <person name="Kim E."/>
        </authorList>
    </citation>
    <scope>NUCLEOTIDE SEQUENCE [LARGE SCALE GENOMIC DNA]</scope>
    <source>
        <strain evidence="13 14">PLY_AMNH</strain>
    </source>
</reference>
<dbReference type="Pfam" id="PF00777">
    <property type="entry name" value="Glyco_transf_29"/>
    <property type="match status" value="1"/>
</dbReference>
<keyword evidence="4" id="KW-0808">Transferase</keyword>
<name>A0AAE0BVE7_9CHLO</name>
<evidence type="ECO:0000256" key="2">
    <source>
        <dbReference type="ARBA" id="ARBA00006003"/>
    </source>
</evidence>
<sequence length="615" mass="65910">MKMASKRGKALSLSSPGPPEAAPEYKESGQGVFSSSNYPLAVVLAAIFFLAAYLSSYAVASSPVQSTSTADLVSAGSTLDLAAPAISTPSHSGFVPSKITSAAADSKRLTPDTFPRVASRSAAASKPPPLTSPPPKALPKPRASSSPLLSPPPRRRAPSKPAELTARSLPSSRDAIKGPAMPLTTSPPPFAMPPVVTDITSSWLRNLSAVSSSSSSSSTGGSRTSTSPSNSRASASSSSSSTVRRSGFHVEGHSAKEHHSNEAGARAADSLDVDHEKKIHQSDTAVEATLMTPRTRPGLNVPKLMPGQICTTEDINCRRRECEALKGAKNKDKTWPGLDKLGFPIRFFPKLQYWDLIYDATTYKGKGIPKSELVPSAKEALKKMSWDSCAIVGNGGGLKFSKYGQDIDSHDVVIRMNQAPTIGYEEHVGSKTTIRLLNRLWSVNYALRYKFNMYKLQLEPGVSLIASRGEDLTQNYLRLTKAMKALKRGTSVYVLNYKSVAYTRQALAAYRNCLGAAGFPKFEGGGVPSSGLVAIMALKEVCRKVNVYGFGQPVNKQGKKADYQYYVWYGTERPVGNALSHSFDAEFRLVKALAREGFISLCGPTGCLSGESIRE</sequence>
<dbReference type="Gene3D" id="3.90.1480.20">
    <property type="entry name" value="Glycosyl transferase family 29"/>
    <property type="match status" value="1"/>
</dbReference>
<feature type="compositionally biased region" description="Pro residues" evidence="11">
    <location>
        <begin position="126"/>
        <end position="138"/>
    </location>
</feature>
<evidence type="ECO:0000256" key="8">
    <source>
        <dbReference type="ARBA" id="ARBA00023034"/>
    </source>
</evidence>
<evidence type="ECO:0000256" key="3">
    <source>
        <dbReference type="ARBA" id="ARBA00022676"/>
    </source>
</evidence>
<dbReference type="GO" id="GO:0000139">
    <property type="term" value="C:Golgi membrane"/>
    <property type="evidence" value="ECO:0007669"/>
    <property type="project" value="UniProtKB-SubCell"/>
</dbReference>
<evidence type="ECO:0000256" key="4">
    <source>
        <dbReference type="ARBA" id="ARBA00022679"/>
    </source>
</evidence>
<keyword evidence="14" id="KW-1185">Reference proteome</keyword>
<gene>
    <name evidence="13" type="ORF">CYMTET_46859</name>
</gene>
<proteinExistence type="inferred from homology"/>
<feature type="transmembrane region" description="Helical" evidence="12">
    <location>
        <begin position="38"/>
        <end position="60"/>
    </location>
</feature>
<evidence type="ECO:0000256" key="1">
    <source>
        <dbReference type="ARBA" id="ARBA00004323"/>
    </source>
</evidence>
<evidence type="ECO:0000256" key="12">
    <source>
        <dbReference type="SAM" id="Phobius"/>
    </source>
</evidence>
<evidence type="ECO:0000256" key="11">
    <source>
        <dbReference type="SAM" id="MobiDB-lite"/>
    </source>
</evidence>
<comment type="caution">
    <text evidence="13">The sequence shown here is derived from an EMBL/GenBank/DDBJ whole genome shotgun (WGS) entry which is preliminary data.</text>
</comment>
<dbReference type="InterPro" id="IPR038578">
    <property type="entry name" value="GT29-like_sf"/>
</dbReference>
<evidence type="ECO:0000313" key="14">
    <source>
        <dbReference type="Proteomes" id="UP001190700"/>
    </source>
</evidence>
<keyword evidence="7 12" id="KW-1133">Transmembrane helix</keyword>
<organism evidence="13 14">
    <name type="scientific">Cymbomonas tetramitiformis</name>
    <dbReference type="NCBI Taxonomy" id="36881"/>
    <lineage>
        <taxon>Eukaryota</taxon>
        <taxon>Viridiplantae</taxon>
        <taxon>Chlorophyta</taxon>
        <taxon>Pyramimonadophyceae</taxon>
        <taxon>Pyramimonadales</taxon>
        <taxon>Pyramimonadaceae</taxon>
        <taxon>Cymbomonas</taxon>
    </lineage>
</organism>
<evidence type="ECO:0000256" key="10">
    <source>
        <dbReference type="ARBA" id="ARBA00023180"/>
    </source>
</evidence>
<dbReference type="PANTHER" id="PTHR11987:SF36">
    <property type="entry name" value="SIA-ALPHA-2,3-GAL-BETA-1,4-GLCNAC-R:ALPHA 2,8-SIALYLTRANSFERASE"/>
    <property type="match status" value="1"/>
</dbReference>
<feature type="region of interest" description="Disordered" evidence="11">
    <location>
        <begin position="105"/>
        <end position="192"/>
    </location>
</feature>
<dbReference type="CDD" id="cd19952">
    <property type="entry name" value="GT29"/>
    <property type="match status" value="1"/>
</dbReference>
<dbReference type="AlphaFoldDB" id="A0AAE0BVE7"/>
<dbReference type="InterPro" id="IPR001675">
    <property type="entry name" value="Glyco_trans_29"/>
</dbReference>
<evidence type="ECO:0000256" key="7">
    <source>
        <dbReference type="ARBA" id="ARBA00022989"/>
    </source>
</evidence>
<feature type="compositionally biased region" description="Low complexity" evidence="11">
    <location>
        <begin position="115"/>
        <end position="125"/>
    </location>
</feature>
<feature type="region of interest" description="Disordered" evidence="11">
    <location>
        <begin position="1"/>
        <end position="28"/>
    </location>
</feature>
<keyword evidence="8" id="KW-0333">Golgi apparatus</keyword>
<comment type="similarity">
    <text evidence="2">Belongs to the glycosyltransferase 29 family.</text>
</comment>
<dbReference type="PANTHER" id="PTHR11987">
    <property type="entry name" value="ALPHA-2,8-SIALYLTRANSFERASE"/>
    <property type="match status" value="1"/>
</dbReference>
<dbReference type="EMBL" id="LGRX02032825">
    <property type="protein sequence ID" value="KAK3243491.1"/>
    <property type="molecule type" value="Genomic_DNA"/>
</dbReference>
<dbReference type="Proteomes" id="UP001190700">
    <property type="component" value="Unassembled WGS sequence"/>
</dbReference>
<comment type="subcellular location">
    <subcellularLocation>
        <location evidence="1">Golgi apparatus membrane</location>
        <topology evidence="1">Single-pass type II membrane protein</topology>
    </subcellularLocation>
</comment>